<keyword evidence="4" id="KW-1185">Reference proteome</keyword>
<name>A0A2Z6QRJ3_9GLOM</name>
<sequence>MQSEIDSLKEINSKLLAEISELRKENAEVKAENIEVKVENAKLKHALEEHEARFTNLEQRDKEKTTLIAKLDDDIREIKQEQNVNISVQSNTSIPKSPIHSISSQSSISPNIERISKQSDYSDHSIEKNNADPISQDFDSIPLDQTNISSVVDQYDTTESKSLEDDRETDSFLDEVHRKKVSNEIRERKRKIKLQHELTIQDSSSITPVSSCPLISSCSEKNVEKLCLKEGDNQNTPSHQKILYRQKVEQGLRQELSSFCSKDSDGMVFDIQIPEFSLEAILTGSSNITAQTIVDLFNVAMKVRQTEILCWYCYYKAYEDRIRDVKSTNKIDDQSARTLVYSEIKSLLPDITDVNLRKITSRAKKVYILFEGIGIDKIQAVTYSASAISSLIEIQIQGIISCFPKTYKSSTDECQKMISVINRHAHVTGSSPNEKEIKINPPEMISSITSQASRTNPTYDRAYFRNKILDQYPNLYRECSCENFDYYGITDETSCGDYICPLCKLGHDDEEIKGEYKAGSYFIKGRVYLRHNIYMILD</sequence>
<organism evidence="3 4">
    <name type="scientific">Rhizophagus clarus</name>
    <dbReference type="NCBI Taxonomy" id="94130"/>
    <lineage>
        <taxon>Eukaryota</taxon>
        <taxon>Fungi</taxon>
        <taxon>Fungi incertae sedis</taxon>
        <taxon>Mucoromycota</taxon>
        <taxon>Glomeromycotina</taxon>
        <taxon>Glomeromycetes</taxon>
        <taxon>Glomerales</taxon>
        <taxon>Glomeraceae</taxon>
        <taxon>Rhizophagus</taxon>
    </lineage>
</organism>
<comment type="caution">
    <text evidence="3">The sequence shown here is derived from an EMBL/GenBank/DDBJ whole genome shotgun (WGS) entry which is preliminary data.</text>
</comment>
<evidence type="ECO:0000256" key="2">
    <source>
        <dbReference type="SAM" id="MobiDB-lite"/>
    </source>
</evidence>
<accession>A0A2Z6QRJ3</accession>
<proteinExistence type="predicted"/>
<evidence type="ECO:0000256" key="1">
    <source>
        <dbReference type="SAM" id="Coils"/>
    </source>
</evidence>
<feature type="compositionally biased region" description="Low complexity" evidence="2">
    <location>
        <begin position="93"/>
        <end position="112"/>
    </location>
</feature>
<keyword evidence="1" id="KW-0175">Coiled coil</keyword>
<gene>
    <name evidence="3" type="ORF">RclHR1_02040032</name>
</gene>
<evidence type="ECO:0000313" key="3">
    <source>
        <dbReference type="EMBL" id="GBB92670.1"/>
    </source>
</evidence>
<feature type="coiled-coil region" evidence="1">
    <location>
        <begin position="5"/>
        <end position="60"/>
    </location>
</feature>
<feature type="compositionally biased region" description="Basic and acidic residues" evidence="2">
    <location>
        <begin position="114"/>
        <end position="130"/>
    </location>
</feature>
<dbReference type="AlphaFoldDB" id="A0A2Z6QRJ3"/>
<dbReference type="Proteomes" id="UP000247702">
    <property type="component" value="Unassembled WGS sequence"/>
</dbReference>
<reference evidence="3 4" key="1">
    <citation type="submission" date="2017-11" db="EMBL/GenBank/DDBJ databases">
        <title>The genome of Rhizophagus clarus HR1 reveals common genetic basis of auxotrophy among arbuscular mycorrhizal fungi.</title>
        <authorList>
            <person name="Kobayashi Y."/>
        </authorList>
    </citation>
    <scope>NUCLEOTIDE SEQUENCE [LARGE SCALE GENOMIC DNA]</scope>
    <source>
        <strain evidence="3 4">HR1</strain>
    </source>
</reference>
<feature type="compositionally biased region" description="Polar residues" evidence="2">
    <location>
        <begin position="143"/>
        <end position="157"/>
    </location>
</feature>
<dbReference type="EMBL" id="BEXD01001158">
    <property type="protein sequence ID" value="GBB92670.1"/>
    <property type="molecule type" value="Genomic_DNA"/>
</dbReference>
<feature type="region of interest" description="Disordered" evidence="2">
    <location>
        <begin position="89"/>
        <end position="169"/>
    </location>
</feature>
<evidence type="ECO:0000313" key="4">
    <source>
        <dbReference type="Proteomes" id="UP000247702"/>
    </source>
</evidence>
<protein>
    <submittedName>
        <fullName evidence="3">Uncharacterized protein</fullName>
    </submittedName>
</protein>